<reference evidence="1 2" key="1">
    <citation type="journal article" date="2016" name="Nat. Commun.">
        <title>Extremotolerant tardigrade genome and improved radiotolerance of human cultured cells by tardigrade-unique protein.</title>
        <authorList>
            <person name="Hashimoto T."/>
            <person name="Horikawa D.D."/>
            <person name="Saito Y."/>
            <person name="Kuwahara H."/>
            <person name="Kozuka-Hata H."/>
            <person name="Shin-I T."/>
            <person name="Minakuchi Y."/>
            <person name="Ohishi K."/>
            <person name="Motoyama A."/>
            <person name="Aizu T."/>
            <person name="Enomoto A."/>
            <person name="Kondo K."/>
            <person name="Tanaka S."/>
            <person name="Hara Y."/>
            <person name="Koshikawa S."/>
            <person name="Sagara H."/>
            <person name="Miura T."/>
            <person name="Yokobori S."/>
            <person name="Miyagawa K."/>
            <person name="Suzuki Y."/>
            <person name="Kubo T."/>
            <person name="Oyama M."/>
            <person name="Kohara Y."/>
            <person name="Fujiyama A."/>
            <person name="Arakawa K."/>
            <person name="Katayama T."/>
            <person name="Toyoda A."/>
            <person name="Kunieda T."/>
        </authorList>
    </citation>
    <scope>NUCLEOTIDE SEQUENCE [LARGE SCALE GENOMIC DNA]</scope>
    <source>
        <strain evidence="1 2">YOKOZUNA-1</strain>
    </source>
</reference>
<dbReference type="EMBL" id="BDGG01000006">
    <property type="protein sequence ID" value="GAV00804.1"/>
    <property type="molecule type" value="Genomic_DNA"/>
</dbReference>
<evidence type="ECO:0000313" key="1">
    <source>
        <dbReference type="EMBL" id="GAV00804.1"/>
    </source>
</evidence>
<evidence type="ECO:0000313" key="2">
    <source>
        <dbReference type="Proteomes" id="UP000186922"/>
    </source>
</evidence>
<organism evidence="1 2">
    <name type="scientific">Ramazzottius varieornatus</name>
    <name type="common">Water bear</name>
    <name type="synonym">Tardigrade</name>
    <dbReference type="NCBI Taxonomy" id="947166"/>
    <lineage>
        <taxon>Eukaryota</taxon>
        <taxon>Metazoa</taxon>
        <taxon>Ecdysozoa</taxon>
        <taxon>Tardigrada</taxon>
        <taxon>Eutardigrada</taxon>
        <taxon>Parachela</taxon>
        <taxon>Hypsibioidea</taxon>
        <taxon>Ramazzottiidae</taxon>
        <taxon>Ramazzottius</taxon>
    </lineage>
</organism>
<comment type="caution">
    <text evidence="1">The sequence shown here is derived from an EMBL/GenBank/DDBJ whole genome shotgun (WGS) entry which is preliminary data.</text>
</comment>
<name>A0A1D1VPF1_RAMVA</name>
<gene>
    <name evidence="1" type="primary">RvY_11601-1</name>
    <name evidence="1" type="synonym">RvY_11601.1</name>
    <name evidence="1" type="ORF">RvY_11601</name>
</gene>
<dbReference type="Proteomes" id="UP000186922">
    <property type="component" value="Unassembled WGS sequence"/>
</dbReference>
<keyword evidence="2" id="KW-1185">Reference proteome</keyword>
<accession>A0A1D1VPF1</accession>
<dbReference type="AlphaFoldDB" id="A0A1D1VPF1"/>
<sequence>MQKSSFALGSIFGQLPRVAQTRPTENVKHGQPLWVLRPWPIDTLSQDYGRGSMVKHYAE</sequence>
<proteinExistence type="predicted"/>
<protein>
    <submittedName>
        <fullName evidence="1">Uncharacterized protein</fullName>
    </submittedName>
</protein>